<dbReference type="Proteomes" id="UP000286075">
    <property type="component" value="Unassembled WGS sequence"/>
</dbReference>
<evidence type="ECO:0000256" key="1">
    <source>
        <dbReference type="PIRSR" id="PIRSR613078-1"/>
    </source>
</evidence>
<dbReference type="PANTHER" id="PTHR47927">
    <property type="entry name" value="PUTATIVE-RELATED"/>
    <property type="match status" value="1"/>
</dbReference>
<dbReference type="Pfam" id="PF00300">
    <property type="entry name" value="His_Phos_1"/>
    <property type="match status" value="1"/>
</dbReference>
<dbReference type="SUPFAM" id="SSF53254">
    <property type="entry name" value="Phosphoglycerate mutase-like"/>
    <property type="match status" value="1"/>
</dbReference>
<dbReference type="CDD" id="cd07067">
    <property type="entry name" value="HP_PGM_like"/>
    <property type="match status" value="1"/>
</dbReference>
<gene>
    <name evidence="3" type="ORF">DXA68_24140</name>
</gene>
<dbReference type="OrthoDB" id="9782128at2"/>
<feature type="binding site" evidence="2">
    <location>
        <position position="60"/>
    </location>
    <ligand>
        <name>substrate</name>
    </ligand>
</feature>
<dbReference type="AlphaFoldDB" id="A0A413GID3"/>
<feature type="active site" description="Proton donor/acceptor" evidence="1">
    <location>
        <position position="87"/>
    </location>
</feature>
<dbReference type="InterPro" id="IPR013078">
    <property type="entry name" value="His_Pase_superF_clade-1"/>
</dbReference>
<feature type="active site" description="Tele-phosphohistidine intermediate" evidence="1">
    <location>
        <position position="9"/>
    </location>
</feature>
<evidence type="ECO:0000313" key="3">
    <source>
        <dbReference type="EMBL" id="RGX70920.1"/>
    </source>
</evidence>
<dbReference type="InterPro" id="IPR029033">
    <property type="entry name" value="His_PPase_superfam"/>
</dbReference>
<evidence type="ECO:0000313" key="4">
    <source>
        <dbReference type="Proteomes" id="UP000286075"/>
    </source>
</evidence>
<evidence type="ECO:0000256" key="2">
    <source>
        <dbReference type="PIRSR" id="PIRSR613078-2"/>
    </source>
</evidence>
<proteinExistence type="predicted"/>
<name>A0A413GID3_9BACE</name>
<protein>
    <submittedName>
        <fullName evidence="3">Histidine phosphatase family protein</fullName>
    </submittedName>
</protein>
<dbReference type="Gene3D" id="3.40.50.1240">
    <property type="entry name" value="Phosphoglycerate mutase-like"/>
    <property type="match status" value="1"/>
</dbReference>
<reference evidence="3 4" key="1">
    <citation type="submission" date="2018-08" db="EMBL/GenBank/DDBJ databases">
        <title>A genome reference for cultivated species of the human gut microbiota.</title>
        <authorList>
            <person name="Zou Y."/>
            <person name="Xue W."/>
            <person name="Luo G."/>
        </authorList>
    </citation>
    <scope>NUCLEOTIDE SEQUENCE [LARGE SCALE GENOMIC DNA]</scope>
    <source>
        <strain evidence="3 4">OF03-9BH</strain>
    </source>
</reference>
<dbReference type="SMART" id="SM00855">
    <property type="entry name" value="PGAM"/>
    <property type="match status" value="1"/>
</dbReference>
<dbReference type="PANTHER" id="PTHR47927:SF2">
    <property type="entry name" value="PHOSPHOGLYCERATE MUTASE FAMILY PROTEIN"/>
    <property type="match status" value="1"/>
</dbReference>
<accession>A0A413GID3</accession>
<comment type="caution">
    <text evidence="3">The sequence shown here is derived from an EMBL/GenBank/DDBJ whole genome shotgun (WGS) entry which is preliminary data.</text>
</comment>
<sequence length="203" mass="23282">MIEIFLLRHAETIWDSSLVSGRTENLSLSDEGIVHSLSIGRILREQGFLVDKIYCSSSLRTKQSLLGLKESGLWKDTPIIYSDSLQEVSQGEWEGKERRCVMTERVIAEMRIKGVCFMPPGGEAQKDAAERIYNYIAENILNSNLQKVMVVGHANLFRCLMYRILGFHEIMINKIGFDNLSLTKLRFGEDGFWRLDYLNRIVS</sequence>
<dbReference type="RefSeq" id="WP_117988873.1">
    <property type="nucleotide sequence ID" value="NZ_CABMFG010000098.1"/>
</dbReference>
<organism evidence="3 4">
    <name type="scientific">Bacteroides stercorirosoris</name>
    <dbReference type="NCBI Taxonomy" id="871324"/>
    <lineage>
        <taxon>Bacteria</taxon>
        <taxon>Pseudomonadati</taxon>
        <taxon>Bacteroidota</taxon>
        <taxon>Bacteroidia</taxon>
        <taxon>Bacteroidales</taxon>
        <taxon>Bacteroidaceae</taxon>
        <taxon>Bacteroides</taxon>
    </lineage>
</organism>
<dbReference type="EMBL" id="QSCF01000098">
    <property type="protein sequence ID" value="RGX70920.1"/>
    <property type="molecule type" value="Genomic_DNA"/>
</dbReference>